<dbReference type="OrthoDB" id="86584at2"/>
<organism evidence="1 2">
    <name type="scientific">[Clostridium] celerecrescens 18A</name>
    <dbReference type="NCBI Taxonomy" id="1286362"/>
    <lineage>
        <taxon>Bacteria</taxon>
        <taxon>Bacillati</taxon>
        <taxon>Bacillota</taxon>
        <taxon>Clostridia</taxon>
        <taxon>Lachnospirales</taxon>
        <taxon>Lachnospiraceae</taxon>
        <taxon>Lacrimispora</taxon>
    </lineage>
</organism>
<gene>
    <name evidence="1" type="ORF">H171_1468</name>
</gene>
<dbReference type="EMBL" id="PGET01000001">
    <property type="protein sequence ID" value="PJJ27980.1"/>
    <property type="molecule type" value="Genomic_DNA"/>
</dbReference>
<dbReference type="GO" id="GO:0032259">
    <property type="term" value="P:methylation"/>
    <property type="evidence" value="ECO:0007669"/>
    <property type="project" value="UniProtKB-KW"/>
</dbReference>
<dbReference type="RefSeq" id="WP_100304538.1">
    <property type="nucleotide sequence ID" value="NZ_PGET01000001.1"/>
</dbReference>
<accession>A0A2M8Z3G8</accession>
<keyword evidence="1" id="KW-0808">Transferase</keyword>
<evidence type="ECO:0000313" key="2">
    <source>
        <dbReference type="Proteomes" id="UP000231092"/>
    </source>
</evidence>
<protein>
    <submittedName>
        <fullName evidence="1">Lysine-N-methylase</fullName>
    </submittedName>
</protein>
<keyword evidence="1" id="KW-0489">Methyltransferase</keyword>
<evidence type="ECO:0000313" key="1">
    <source>
        <dbReference type="EMBL" id="PJJ27980.1"/>
    </source>
</evidence>
<name>A0A2M8Z3G8_9FIRM</name>
<dbReference type="AlphaFoldDB" id="A0A2M8Z3G8"/>
<proteinExistence type="predicted"/>
<reference evidence="1 2" key="1">
    <citation type="submission" date="2017-11" db="EMBL/GenBank/DDBJ databases">
        <title>Understudied soil microbes with underappreciated capabilities: Untangling the Clostridium saccharolyticum group.</title>
        <authorList>
            <person name="Leschine S."/>
        </authorList>
    </citation>
    <scope>NUCLEOTIDE SEQUENCE [LARGE SCALE GENOMIC DNA]</scope>
    <source>
        <strain evidence="1 2">18A</strain>
    </source>
</reference>
<dbReference type="GO" id="GO:0008168">
    <property type="term" value="F:methyltransferase activity"/>
    <property type="evidence" value="ECO:0007669"/>
    <property type="project" value="UniProtKB-KW"/>
</dbReference>
<comment type="caution">
    <text evidence="1">The sequence shown here is derived from an EMBL/GenBank/DDBJ whole genome shotgun (WGS) entry which is preliminary data.</text>
</comment>
<sequence>MQFTIPHYYNKFRCVAGECPDTCCAGWAIMIDDLTRKRYQTRKDAFGRRLRQWIDWKNGSFKQCDGRCAFLNKDNLCDIYKEAGPGMLCKTCRDYPRHIEEYEGVREISLSLSCEEAAGLILGCKDPVRFLTKEDEREESYPDFDFLLFTKLMDARDMILSFLQNRDMDCRLRTAMVLGFSHDMQRRINEEKLYELDELMKRYQGAAGAEFVEKKMAVRRIEDRIRYEKMKKWFSLFGKLEVLNESWPQYLGTLKSILFDAGAESYEENRKAFHRYLMEDEGHKRQWEQWSEQLMVYFIFTYFCGAVYDEHPYVKVKLAAVSTILIQEMGLAVFKRNKGSLDFEEFVHLSHRFSREVEHSDANLNEMERIFRTDKGFGLEEILQML</sequence>
<dbReference type="NCBIfam" id="NF038110">
    <property type="entry name" value="Lys_methyl_FliB"/>
    <property type="match status" value="1"/>
</dbReference>
<dbReference type="Proteomes" id="UP000231092">
    <property type="component" value="Unassembled WGS sequence"/>
</dbReference>